<name>A0A2G2XWV8_CAPAN</name>
<evidence type="ECO:0000256" key="1">
    <source>
        <dbReference type="SAM" id="MobiDB-lite"/>
    </source>
</evidence>
<keyword evidence="3" id="KW-1185">Reference proteome</keyword>
<dbReference type="STRING" id="4072.A0A2G2XWV8"/>
<dbReference type="GO" id="GO:0005635">
    <property type="term" value="C:nuclear envelope"/>
    <property type="evidence" value="ECO:0000318"/>
    <property type="project" value="GO_Central"/>
</dbReference>
<feature type="compositionally biased region" description="Polar residues" evidence="1">
    <location>
        <begin position="88"/>
        <end position="101"/>
    </location>
</feature>
<protein>
    <recommendedName>
        <fullName evidence="4">Nuclear pore complex protein NUP1-like</fullName>
    </recommendedName>
</protein>
<evidence type="ECO:0000313" key="3">
    <source>
        <dbReference type="Proteomes" id="UP000222542"/>
    </source>
</evidence>
<dbReference type="Proteomes" id="UP000222542">
    <property type="component" value="Unassembled WGS sequence"/>
</dbReference>
<feature type="region of interest" description="Disordered" evidence="1">
    <location>
        <begin position="83"/>
        <end position="102"/>
    </location>
</feature>
<dbReference type="EMBL" id="AYRZ02000105">
    <property type="protein sequence ID" value="PHT61975.1"/>
    <property type="molecule type" value="Genomic_DNA"/>
</dbReference>
<accession>A0A2G2XWV8</accession>
<reference evidence="2 3" key="1">
    <citation type="journal article" date="2014" name="Nat. Genet.">
        <title>Genome sequence of the hot pepper provides insights into the evolution of pungency in Capsicum species.</title>
        <authorList>
            <person name="Kim S."/>
            <person name="Park M."/>
            <person name="Yeom S.I."/>
            <person name="Kim Y.M."/>
            <person name="Lee J.M."/>
            <person name="Lee H.A."/>
            <person name="Seo E."/>
            <person name="Choi J."/>
            <person name="Cheong K."/>
            <person name="Kim K.T."/>
            <person name="Jung K."/>
            <person name="Lee G.W."/>
            <person name="Oh S.K."/>
            <person name="Bae C."/>
            <person name="Kim S.B."/>
            <person name="Lee H.Y."/>
            <person name="Kim S.Y."/>
            <person name="Kim M.S."/>
            <person name="Kang B.C."/>
            <person name="Jo Y.D."/>
            <person name="Yang H.B."/>
            <person name="Jeong H.J."/>
            <person name="Kang W.H."/>
            <person name="Kwon J.K."/>
            <person name="Shin C."/>
            <person name="Lim J.Y."/>
            <person name="Park J.H."/>
            <person name="Huh J.H."/>
            <person name="Kim J.S."/>
            <person name="Kim B.D."/>
            <person name="Cohen O."/>
            <person name="Paran I."/>
            <person name="Suh M.C."/>
            <person name="Lee S.B."/>
            <person name="Kim Y.K."/>
            <person name="Shin Y."/>
            <person name="Noh S.J."/>
            <person name="Park J."/>
            <person name="Seo Y.S."/>
            <person name="Kwon S.Y."/>
            <person name="Kim H.A."/>
            <person name="Park J.M."/>
            <person name="Kim H.J."/>
            <person name="Choi S.B."/>
            <person name="Bosland P.W."/>
            <person name="Reeves G."/>
            <person name="Jo S.H."/>
            <person name="Lee B.W."/>
            <person name="Cho H.T."/>
            <person name="Choi H.S."/>
            <person name="Lee M.S."/>
            <person name="Yu Y."/>
            <person name="Do Choi Y."/>
            <person name="Park B.S."/>
            <person name="van Deynze A."/>
            <person name="Ashrafi H."/>
            <person name="Hill T."/>
            <person name="Kim W.T."/>
            <person name="Pai H.S."/>
            <person name="Ahn H.K."/>
            <person name="Yeam I."/>
            <person name="Giovannoni J.J."/>
            <person name="Rose J.K."/>
            <person name="Sorensen I."/>
            <person name="Lee S.J."/>
            <person name="Kim R.W."/>
            <person name="Choi I.Y."/>
            <person name="Choi B.S."/>
            <person name="Lim J.S."/>
            <person name="Lee Y.H."/>
            <person name="Choi D."/>
        </authorList>
    </citation>
    <scope>NUCLEOTIDE SEQUENCE [LARGE SCALE GENOMIC DNA]</scope>
    <source>
        <strain evidence="3">cv. CM334</strain>
    </source>
</reference>
<dbReference type="GO" id="GO:0071763">
    <property type="term" value="P:nuclear membrane organization"/>
    <property type="evidence" value="ECO:0000318"/>
    <property type="project" value="GO_Central"/>
</dbReference>
<dbReference type="AlphaFoldDB" id="A0A2G2XWV8"/>
<evidence type="ECO:0000313" key="2">
    <source>
        <dbReference type="EMBL" id="PHT61975.1"/>
    </source>
</evidence>
<proteinExistence type="predicted"/>
<sequence>MFLLWCVPYDSFELEDDINSIGPSSQLAEGREKLEICAADPTSKPAALMEVKAPPGVLGKKSDMGTPDMLILETNIEKVSPFPFSPSTPLTGSKPGSSSRLVPTKHTENVQLTLVILSSDALIACPIWRPAQLMLGVIYGKLEAVPTSGIFSFDATSSTSSNGLFATSPAFSATSALTSGNFKNDVSTSRSNVAAPLTSISSTIDATKGSSTTSASSFFGSSAASLLPKEPPAKFGFSMVSPKADSAPATTSTAETTDVKAKSETRTTFGNLKCLPFCGSTNSIFGICSSVMSTVTTASAQSQGSVFGSFGASSSASSAAGSSSGPTNGTAPLVFTFGASYAAPTSKASVPANSSSTTPGIFSFSGSSSGSSTNAVNISSSVTSSIFNFGGNSSSSSTNAVNASATPGIFNVGGSSSTSPANADNASITSEIFSFGASSSAPLTNAGNIVNHSTFNFSATSASSQASSTAGTFGSSWQTPKSSGFTSTFSSSNPSGGFTFGASL</sequence>
<evidence type="ECO:0008006" key="4">
    <source>
        <dbReference type="Google" id="ProtNLM"/>
    </source>
</evidence>
<reference evidence="2 3" key="2">
    <citation type="journal article" date="2017" name="Genome Biol.">
        <title>New reference genome sequences of hot pepper reveal the massive evolution of plant disease-resistance genes by retroduplication.</title>
        <authorList>
            <person name="Kim S."/>
            <person name="Park J."/>
            <person name="Yeom S.I."/>
            <person name="Kim Y.M."/>
            <person name="Seo E."/>
            <person name="Kim K.T."/>
            <person name="Kim M.S."/>
            <person name="Lee J.M."/>
            <person name="Cheong K."/>
            <person name="Shin H.S."/>
            <person name="Kim S.B."/>
            <person name="Han K."/>
            <person name="Lee J."/>
            <person name="Park M."/>
            <person name="Lee H.A."/>
            <person name="Lee H.Y."/>
            <person name="Lee Y."/>
            <person name="Oh S."/>
            <person name="Lee J.H."/>
            <person name="Choi E."/>
            <person name="Choi E."/>
            <person name="Lee S.E."/>
            <person name="Jeon J."/>
            <person name="Kim H."/>
            <person name="Choi G."/>
            <person name="Song H."/>
            <person name="Lee J."/>
            <person name="Lee S.C."/>
            <person name="Kwon J.K."/>
            <person name="Lee H.Y."/>
            <person name="Koo N."/>
            <person name="Hong Y."/>
            <person name="Kim R.W."/>
            <person name="Kang W.H."/>
            <person name="Huh J.H."/>
            <person name="Kang B.C."/>
            <person name="Yang T.J."/>
            <person name="Lee Y.H."/>
            <person name="Bennetzen J.L."/>
            <person name="Choi D."/>
        </authorList>
    </citation>
    <scope>NUCLEOTIDE SEQUENCE [LARGE SCALE GENOMIC DNA]</scope>
    <source>
        <strain evidence="3">cv. CM334</strain>
    </source>
</reference>
<comment type="caution">
    <text evidence="2">The sequence shown here is derived from an EMBL/GenBank/DDBJ whole genome shotgun (WGS) entry which is preliminary data.</text>
</comment>
<gene>
    <name evidence="2" type="ORF">T459_34178</name>
</gene>
<dbReference type="GO" id="GO:0016973">
    <property type="term" value="P:poly(A)+ mRNA export from nucleus"/>
    <property type="evidence" value="ECO:0000318"/>
    <property type="project" value="GO_Central"/>
</dbReference>
<organism evidence="2 3">
    <name type="scientific">Capsicum annuum</name>
    <name type="common">Capsicum pepper</name>
    <dbReference type="NCBI Taxonomy" id="4072"/>
    <lineage>
        <taxon>Eukaryota</taxon>
        <taxon>Viridiplantae</taxon>
        <taxon>Streptophyta</taxon>
        <taxon>Embryophyta</taxon>
        <taxon>Tracheophyta</taxon>
        <taxon>Spermatophyta</taxon>
        <taxon>Magnoliopsida</taxon>
        <taxon>eudicotyledons</taxon>
        <taxon>Gunneridae</taxon>
        <taxon>Pentapetalae</taxon>
        <taxon>asterids</taxon>
        <taxon>lamiids</taxon>
        <taxon>Solanales</taxon>
        <taxon>Solanaceae</taxon>
        <taxon>Solanoideae</taxon>
        <taxon>Capsiceae</taxon>
        <taxon>Capsicum</taxon>
    </lineage>
</organism>
<dbReference type="Gramene" id="PHT61975">
    <property type="protein sequence ID" value="PHT61975"/>
    <property type="gene ID" value="T459_34178"/>
</dbReference>